<dbReference type="OrthoDB" id="10616167at2759"/>
<evidence type="ECO:0000313" key="3">
    <source>
        <dbReference type="Proteomes" id="UP000757232"/>
    </source>
</evidence>
<comment type="caution">
    <text evidence="2">The sequence shown here is derived from an EMBL/GenBank/DDBJ whole genome shotgun (WGS) entry which is preliminary data.</text>
</comment>
<feature type="chain" id="PRO_5040185677" evidence="1">
    <location>
        <begin position="19"/>
        <end position="163"/>
    </location>
</feature>
<proteinExistence type="predicted"/>
<accession>A0A9Q5NAQ6</accession>
<dbReference type="EMBL" id="LNZH02000128">
    <property type="protein sequence ID" value="OCB90498.1"/>
    <property type="molecule type" value="Genomic_DNA"/>
</dbReference>
<keyword evidence="3" id="KW-1185">Reference proteome</keyword>
<evidence type="ECO:0000256" key="1">
    <source>
        <dbReference type="SAM" id="SignalP"/>
    </source>
</evidence>
<organism evidence="2 3">
    <name type="scientific">Sanghuangporus baumii</name>
    <name type="common">Phellinus baumii</name>
    <dbReference type="NCBI Taxonomy" id="108892"/>
    <lineage>
        <taxon>Eukaryota</taxon>
        <taxon>Fungi</taxon>
        <taxon>Dikarya</taxon>
        <taxon>Basidiomycota</taxon>
        <taxon>Agaricomycotina</taxon>
        <taxon>Agaricomycetes</taxon>
        <taxon>Hymenochaetales</taxon>
        <taxon>Hymenochaetaceae</taxon>
        <taxon>Sanghuangporus</taxon>
    </lineage>
</organism>
<gene>
    <name evidence="2" type="ORF">A7U60_g2291</name>
</gene>
<feature type="signal peptide" evidence="1">
    <location>
        <begin position="1"/>
        <end position="18"/>
    </location>
</feature>
<protein>
    <submittedName>
        <fullName evidence="2">Uncharacterized protein</fullName>
    </submittedName>
</protein>
<reference evidence="2" key="1">
    <citation type="submission" date="2016-06" db="EMBL/GenBank/DDBJ databases">
        <title>Draft Genome sequence of the fungus Inonotus baumii.</title>
        <authorList>
            <person name="Zhu H."/>
            <person name="Lin W."/>
        </authorList>
    </citation>
    <scope>NUCLEOTIDE SEQUENCE</scope>
    <source>
        <strain evidence="2">821</strain>
    </source>
</reference>
<evidence type="ECO:0000313" key="2">
    <source>
        <dbReference type="EMBL" id="OCB90498.1"/>
    </source>
</evidence>
<name>A0A9Q5NAQ6_SANBA</name>
<dbReference type="Proteomes" id="UP000757232">
    <property type="component" value="Unassembled WGS sequence"/>
</dbReference>
<sequence length="163" mass="16162">MFTLLVLLGSILVPETSAQSATIFPVALGPEANLQGEIIGSGGEVGTTFVLSGETRGIAFTLTLGEDASRVAEKVSIPSLSFELDIGCVVSGGSAICENVAVGAGVTSTLPLTTLPFSPFAMPVSTSGVITGSSSSPVGTAPIADMDALTSPASAPSHYCSSP</sequence>
<dbReference type="AlphaFoldDB" id="A0A9Q5NAQ6"/>
<keyword evidence="1" id="KW-0732">Signal</keyword>